<feature type="compositionally biased region" description="Basic and acidic residues" evidence="1">
    <location>
        <begin position="232"/>
        <end position="249"/>
    </location>
</feature>
<proteinExistence type="predicted"/>
<comment type="caution">
    <text evidence="3">The sequence shown here is derived from an EMBL/GenBank/DDBJ whole genome shotgun (WGS) entry which is preliminary data.</text>
</comment>
<reference evidence="3 4" key="1">
    <citation type="submission" date="2017-11" db="EMBL/GenBank/DDBJ databases">
        <title>Comparative genomics of Botrytis spp.</title>
        <authorList>
            <person name="Valero-Jimenez C.A."/>
            <person name="Tapia P."/>
            <person name="Veloso J."/>
            <person name="Silva-Moreno E."/>
            <person name="Staats M."/>
            <person name="Valdes J.H."/>
            <person name="Van Kan J.A.L."/>
        </authorList>
    </citation>
    <scope>NUCLEOTIDE SEQUENCE [LARGE SCALE GENOMIC DNA]</scope>
    <source>
        <strain evidence="3 4">MUCL2830</strain>
    </source>
</reference>
<feature type="transmembrane region" description="Helical" evidence="2">
    <location>
        <begin position="63"/>
        <end position="84"/>
    </location>
</feature>
<dbReference type="EMBL" id="PHWZ01000297">
    <property type="protein sequence ID" value="TEY48076.1"/>
    <property type="molecule type" value="Genomic_DNA"/>
</dbReference>
<dbReference type="Proteomes" id="UP000297299">
    <property type="component" value="Unassembled WGS sequence"/>
</dbReference>
<keyword evidence="4" id="KW-1185">Reference proteome</keyword>
<organism evidence="3 4">
    <name type="scientific">Botryotinia calthae</name>
    <dbReference type="NCBI Taxonomy" id="38488"/>
    <lineage>
        <taxon>Eukaryota</taxon>
        <taxon>Fungi</taxon>
        <taxon>Dikarya</taxon>
        <taxon>Ascomycota</taxon>
        <taxon>Pezizomycotina</taxon>
        <taxon>Leotiomycetes</taxon>
        <taxon>Helotiales</taxon>
        <taxon>Sclerotiniaceae</taxon>
        <taxon>Botryotinia</taxon>
    </lineage>
</organism>
<sequence length="258" mass="29430">MDSRANLVYGYYGTMFSSHVYGSAMYNIASTTGIGYTKSILEVLTNIQLGMKTRNRKTERNPLAAFIAIVIFSLIVIITIIFQLRNFLLNNKSLHRIPETTQPNRDPNPLTPYAHLKPPQPNKQKIINYFNPRFQDIPDLHILRRQVRENIDAIFVGAVVPWPEILEAGFGYGALAVIDREVKLQGGRGEDVNETREMGKEAHPRDRDVDTPDWMLALFPKPEHEDENENENADKSPQKKGEEKPREQKSTFPISSLL</sequence>
<dbReference type="OrthoDB" id="8062037at2759"/>
<keyword evidence="2" id="KW-1133">Transmembrane helix</keyword>
<dbReference type="AlphaFoldDB" id="A0A4Y8CXB9"/>
<accession>A0A4Y8CXB9</accession>
<evidence type="ECO:0000256" key="1">
    <source>
        <dbReference type="SAM" id="MobiDB-lite"/>
    </source>
</evidence>
<evidence type="ECO:0000256" key="2">
    <source>
        <dbReference type="SAM" id="Phobius"/>
    </source>
</evidence>
<protein>
    <submittedName>
        <fullName evidence="3">Uncharacterized protein</fullName>
    </submittedName>
</protein>
<feature type="region of interest" description="Disordered" evidence="1">
    <location>
        <begin position="187"/>
        <end position="258"/>
    </location>
</feature>
<gene>
    <name evidence="3" type="ORF">BOTCAL_0298g00010</name>
</gene>
<evidence type="ECO:0000313" key="4">
    <source>
        <dbReference type="Proteomes" id="UP000297299"/>
    </source>
</evidence>
<keyword evidence="2" id="KW-0472">Membrane</keyword>
<keyword evidence="2" id="KW-0812">Transmembrane</keyword>
<name>A0A4Y8CXB9_9HELO</name>
<feature type="compositionally biased region" description="Basic and acidic residues" evidence="1">
    <location>
        <begin position="187"/>
        <end position="210"/>
    </location>
</feature>
<feature type="region of interest" description="Disordered" evidence="1">
    <location>
        <begin position="98"/>
        <end position="117"/>
    </location>
</feature>
<evidence type="ECO:0000313" key="3">
    <source>
        <dbReference type="EMBL" id="TEY48076.1"/>
    </source>
</evidence>